<keyword evidence="4 8" id="KW-0812">Transmembrane</keyword>
<organism evidence="9 10">
    <name type="scientific">Propioniciclava flava</name>
    <dbReference type="NCBI Taxonomy" id="2072026"/>
    <lineage>
        <taxon>Bacteria</taxon>
        <taxon>Bacillati</taxon>
        <taxon>Actinomycetota</taxon>
        <taxon>Actinomycetes</taxon>
        <taxon>Propionibacteriales</taxon>
        <taxon>Propionibacteriaceae</taxon>
        <taxon>Propioniciclava</taxon>
    </lineage>
</organism>
<dbReference type="RefSeq" id="WP_129458733.1">
    <property type="nucleotide sequence ID" value="NZ_PPCV01000005.1"/>
</dbReference>
<evidence type="ECO:0000256" key="6">
    <source>
        <dbReference type="ARBA" id="ARBA00023136"/>
    </source>
</evidence>
<evidence type="ECO:0000256" key="1">
    <source>
        <dbReference type="ARBA" id="ARBA00004651"/>
    </source>
</evidence>
<evidence type="ECO:0000256" key="2">
    <source>
        <dbReference type="ARBA" id="ARBA00010388"/>
    </source>
</evidence>
<dbReference type="InterPro" id="IPR050601">
    <property type="entry name" value="CPA3_antiporter_subunitC"/>
</dbReference>
<feature type="transmembrane region" description="Helical" evidence="8">
    <location>
        <begin position="70"/>
        <end position="94"/>
    </location>
</feature>
<comment type="similarity">
    <text evidence="2">Belongs to the CPA3 antiporters (TC 2.A.63) subunit C family.</text>
</comment>
<keyword evidence="10" id="KW-1185">Reference proteome</keyword>
<gene>
    <name evidence="9" type="ORF">C1706_08075</name>
</gene>
<accession>A0A4Q2EG66</accession>
<comment type="subcellular location">
    <subcellularLocation>
        <location evidence="1">Cell membrane</location>
        <topology evidence="1">Multi-pass membrane protein</topology>
    </subcellularLocation>
</comment>
<keyword evidence="6 8" id="KW-0472">Membrane</keyword>
<reference evidence="9 10" key="1">
    <citation type="submission" date="2018-01" db="EMBL/GenBank/DDBJ databases">
        <title>Lactibacter flavus gen. nov., sp. nov., a novel bacterium of the family Propionibacteriaceae isolated from raw milk and dairy products.</title>
        <authorList>
            <person name="Wenning M."/>
            <person name="Breitenwieser F."/>
            <person name="Huptas C."/>
            <person name="von Neubeck M."/>
            <person name="Busse H.-J."/>
            <person name="Scherer S."/>
        </authorList>
    </citation>
    <scope>NUCLEOTIDE SEQUENCE [LARGE SCALE GENOMIC DNA]</scope>
    <source>
        <strain evidence="9 10">VG341</strain>
    </source>
</reference>
<keyword evidence="3" id="KW-1003">Cell membrane</keyword>
<dbReference type="NCBIfam" id="NF005929">
    <property type="entry name" value="PRK07946.1"/>
    <property type="match status" value="1"/>
</dbReference>
<feature type="transmembrane region" description="Helical" evidence="8">
    <location>
        <begin position="30"/>
        <end position="50"/>
    </location>
</feature>
<name>A0A4Q2EG66_9ACTN</name>
<feature type="region of interest" description="Disordered" evidence="7">
    <location>
        <begin position="120"/>
        <end position="142"/>
    </location>
</feature>
<evidence type="ECO:0000313" key="9">
    <source>
        <dbReference type="EMBL" id="RXW31993.1"/>
    </source>
</evidence>
<dbReference type="OrthoDB" id="9799219at2"/>
<dbReference type="AlphaFoldDB" id="A0A4Q2EG66"/>
<protein>
    <submittedName>
        <fullName evidence="9">Na(+)/H(+) antiporter subunit C</fullName>
    </submittedName>
</protein>
<feature type="transmembrane region" description="Helical" evidence="8">
    <location>
        <begin position="6"/>
        <end position="23"/>
    </location>
</feature>
<keyword evidence="5 8" id="KW-1133">Transmembrane helix</keyword>
<evidence type="ECO:0000256" key="4">
    <source>
        <dbReference type="ARBA" id="ARBA00022692"/>
    </source>
</evidence>
<evidence type="ECO:0000256" key="3">
    <source>
        <dbReference type="ARBA" id="ARBA00022475"/>
    </source>
</evidence>
<comment type="caution">
    <text evidence="9">The sequence shown here is derived from an EMBL/GenBank/DDBJ whole genome shotgun (WGS) entry which is preliminary data.</text>
</comment>
<dbReference type="InterPro" id="IPR039428">
    <property type="entry name" value="NUOK/Mnh_C1-like"/>
</dbReference>
<dbReference type="EMBL" id="PPCV01000005">
    <property type="protein sequence ID" value="RXW31993.1"/>
    <property type="molecule type" value="Genomic_DNA"/>
</dbReference>
<evidence type="ECO:0000313" key="10">
    <source>
        <dbReference type="Proteomes" id="UP000290624"/>
    </source>
</evidence>
<dbReference type="PANTHER" id="PTHR34583:SF2">
    <property type="entry name" value="ANTIPORTER SUBUNIT MNHC2-RELATED"/>
    <property type="match status" value="1"/>
</dbReference>
<dbReference type="Pfam" id="PF00420">
    <property type="entry name" value="Oxidored_q2"/>
    <property type="match status" value="1"/>
</dbReference>
<evidence type="ECO:0000256" key="5">
    <source>
        <dbReference type="ARBA" id="ARBA00022989"/>
    </source>
</evidence>
<evidence type="ECO:0000256" key="7">
    <source>
        <dbReference type="SAM" id="MobiDB-lite"/>
    </source>
</evidence>
<evidence type="ECO:0000256" key="8">
    <source>
        <dbReference type="SAM" id="Phobius"/>
    </source>
</evidence>
<proteinExistence type="inferred from homology"/>
<sequence length="142" mass="15244">MTGNVTLAIVAGVLIAAGVYLLTERSLTRILVGVLVMSNGVNILFLIAAGRAGDPPLLGLFNPDTMADPLPMAMVLTAIVITMAVSAFVVTVAYRSFQLNGHDEVSDDIEDRRIRELAERDDVSDSFEDISFSDTGEDRVSE</sequence>
<dbReference type="Gene3D" id="1.10.287.3510">
    <property type="match status" value="1"/>
</dbReference>
<dbReference type="Proteomes" id="UP000290624">
    <property type="component" value="Unassembled WGS sequence"/>
</dbReference>
<dbReference type="PANTHER" id="PTHR34583">
    <property type="entry name" value="ANTIPORTER SUBUNIT MNHC2-RELATED"/>
    <property type="match status" value="1"/>
</dbReference>
<dbReference type="GO" id="GO:0005886">
    <property type="term" value="C:plasma membrane"/>
    <property type="evidence" value="ECO:0007669"/>
    <property type="project" value="UniProtKB-SubCell"/>
</dbReference>